<dbReference type="AlphaFoldDB" id="A0A2N5WZY6"/>
<sequence length="104" mass="11920">MTDTKGVKEALSWFTAERFKSLQRKLTTARNTIQNDALSSQLKPLYSEEEIRTLNEAARILGSVKSKVEHAKEKKAREEAARDRHLDNCKRQRRALLSSALPRP</sequence>
<organism evidence="2 3">
    <name type="scientific">Pseudohalioglobus lutimaris</name>
    <dbReference type="NCBI Taxonomy" id="1737061"/>
    <lineage>
        <taxon>Bacteria</taxon>
        <taxon>Pseudomonadati</taxon>
        <taxon>Pseudomonadota</taxon>
        <taxon>Gammaproteobacteria</taxon>
        <taxon>Cellvibrionales</taxon>
        <taxon>Halieaceae</taxon>
        <taxon>Pseudohalioglobus</taxon>
    </lineage>
</organism>
<evidence type="ECO:0000256" key="1">
    <source>
        <dbReference type="SAM" id="MobiDB-lite"/>
    </source>
</evidence>
<keyword evidence="3" id="KW-1185">Reference proteome</keyword>
<reference evidence="2 3" key="1">
    <citation type="submission" date="2018-01" db="EMBL/GenBank/DDBJ databases">
        <title>The draft genome sequence of Halioglobus lutimaris HF004.</title>
        <authorList>
            <person name="Du Z.-J."/>
            <person name="Shi M.-J."/>
        </authorList>
    </citation>
    <scope>NUCLEOTIDE SEQUENCE [LARGE SCALE GENOMIC DNA]</scope>
    <source>
        <strain evidence="2 3">HF004</strain>
    </source>
</reference>
<evidence type="ECO:0000313" key="3">
    <source>
        <dbReference type="Proteomes" id="UP000235005"/>
    </source>
</evidence>
<proteinExistence type="predicted"/>
<name>A0A2N5WZY6_9GAMM</name>
<evidence type="ECO:0000313" key="2">
    <source>
        <dbReference type="EMBL" id="PLW67813.1"/>
    </source>
</evidence>
<comment type="caution">
    <text evidence="2">The sequence shown here is derived from an EMBL/GenBank/DDBJ whole genome shotgun (WGS) entry which is preliminary data.</text>
</comment>
<protein>
    <submittedName>
        <fullName evidence="2">Uncharacterized protein</fullName>
    </submittedName>
</protein>
<accession>A0A2N5WZY6</accession>
<dbReference type="EMBL" id="PKUS01000023">
    <property type="protein sequence ID" value="PLW67813.1"/>
    <property type="molecule type" value="Genomic_DNA"/>
</dbReference>
<dbReference type="Proteomes" id="UP000235005">
    <property type="component" value="Unassembled WGS sequence"/>
</dbReference>
<dbReference type="RefSeq" id="WP_101518580.1">
    <property type="nucleotide sequence ID" value="NZ_PKUS01000023.1"/>
</dbReference>
<gene>
    <name evidence="2" type="ORF">C0039_15455</name>
</gene>
<feature type="region of interest" description="Disordered" evidence="1">
    <location>
        <begin position="68"/>
        <end position="89"/>
    </location>
</feature>